<gene>
    <name evidence="2" type="ORF">GCM10009810_15870</name>
</gene>
<keyword evidence="1" id="KW-0732">Signal</keyword>
<proteinExistence type="predicted"/>
<comment type="caution">
    <text evidence="2">The sequence shown here is derived from an EMBL/GenBank/DDBJ whole genome shotgun (WGS) entry which is preliminary data.</text>
</comment>
<organism evidence="2 3">
    <name type="scientific">Nostocoides vanveenii</name>
    <dbReference type="NCBI Taxonomy" id="330835"/>
    <lineage>
        <taxon>Bacteria</taxon>
        <taxon>Bacillati</taxon>
        <taxon>Actinomycetota</taxon>
        <taxon>Actinomycetes</taxon>
        <taxon>Micrococcales</taxon>
        <taxon>Intrasporangiaceae</taxon>
        <taxon>Nostocoides</taxon>
    </lineage>
</organism>
<keyword evidence="3" id="KW-1185">Reference proteome</keyword>
<sequence length="443" mass="47507">MRARQSLALGSAIAAGITGASAAPSLAAPPVVTVNGLDPGPGITGSTYTFSGSFRSAAAIKDVRIVLCRVPTPSSPMCTDYVTSTGGTYGSAWSALGATIATNDLRSGTYRLPVSGLRNGNYLLAAYASDATTDKGPRAYLRFTAKVAAVAGQRFVTILWGKSMWQPAADPNCTDTAGSRTLGQNAVDLRSRGLFGVGGVVVNRTPESGLTCYVGGSAASLQPSWTELARLRDVFGWRFVSQGMNYTDMTTLKTDAERFAESAATLPAFVAHGHTRAWGAFNYPNNRQDLPAQRVVTKSFAFGRVYSGGVNTRASVSTFPYAMSTNSVNGGRCNNPRLPCYSMSVDANRRTTSVDELKQVLHPAAQGWGVVQYYRIVERSRGRIGDTFAWNCSPKDWRDRWTSLPELTCRESMLEALDGRDRGATAADPSMVAEAWNLRPWGR</sequence>
<evidence type="ECO:0000256" key="1">
    <source>
        <dbReference type="SAM" id="SignalP"/>
    </source>
</evidence>
<feature type="chain" id="PRO_5046733856" evidence="1">
    <location>
        <begin position="23"/>
        <end position="443"/>
    </location>
</feature>
<dbReference type="RefSeq" id="WP_344064510.1">
    <property type="nucleotide sequence ID" value="NZ_BAAAPN010000041.1"/>
</dbReference>
<reference evidence="3" key="1">
    <citation type="journal article" date="2019" name="Int. J. Syst. Evol. Microbiol.">
        <title>The Global Catalogue of Microorganisms (GCM) 10K type strain sequencing project: providing services to taxonomists for standard genome sequencing and annotation.</title>
        <authorList>
            <consortium name="The Broad Institute Genomics Platform"/>
            <consortium name="The Broad Institute Genome Sequencing Center for Infectious Disease"/>
            <person name="Wu L."/>
            <person name="Ma J."/>
        </authorList>
    </citation>
    <scope>NUCLEOTIDE SEQUENCE [LARGE SCALE GENOMIC DNA]</scope>
    <source>
        <strain evidence="3">JCM 15591</strain>
    </source>
</reference>
<dbReference type="EMBL" id="BAAAPN010000041">
    <property type="protein sequence ID" value="GAA1757230.1"/>
    <property type="molecule type" value="Genomic_DNA"/>
</dbReference>
<evidence type="ECO:0000313" key="3">
    <source>
        <dbReference type="Proteomes" id="UP001501475"/>
    </source>
</evidence>
<protein>
    <submittedName>
        <fullName evidence="2">Uncharacterized protein</fullName>
    </submittedName>
</protein>
<evidence type="ECO:0000313" key="2">
    <source>
        <dbReference type="EMBL" id="GAA1757230.1"/>
    </source>
</evidence>
<accession>A0ABP4WP34</accession>
<feature type="signal peptide" evidence="1">
    <location>
        <begin position="1"/>
        <end position="22"/>
    </location>
</feature>
<name>A0ABP4WP34_9MICO</name>
<dbReference type="Proteomes" id="UP001501475">
    <property type="component" value="Unassembled WGS sequence"/>
</dbReference>